<evidence type="ECO:0008006" key="4">
    <source>
        <dbReference type="Google" id="ProtNLM"/>
    </source>
</evidence>
<keyword evidence="1" id="KW-0732">Signal</keyword>
<comment type="caution">
    <text evidence="2">The sequence shown here is derived from an EMBL/GenBank/DDBJ whole genome shotgun (WGS) entry which is preliminary data.</text>
</comment>
<dbReference type="InterPro" id="IPR025738">
    <property type="entry name" value="BatD"/>
</dbReference>
<dbReference type="AlphaFoldDB" id="A0A1F6GUM2"/>
<evidence type="ECO:0000313" key="3">
    <source>
        <dbReference type="Proteomes" id="UP000177583"/>
    </source>
</evidence>
<sequence length="568" mass="62042">MFSRGFFLGVLWAGLVCPNLFAQVTVSAQIDTEQLVLGDLAHIQVEVEGADGSARLELPAVKGLSLTQTGPPSTSSQTMVVNGQMTQYQAVTFGIGVGAAQPGKYRIPPLVVVFQGQRYPTQEFGLVAKPGDSGGVMTLTLKPNKTKLYLGEELWLTLTWTLTQQVEDYEFRLPLLAQKDDLHLGLLPLDPKTPTQDLSIDAYRVAFNRSPVGMGGVKYQTGFRLSPVQPGTLDLGSAQVKGQITQGFVQAHDFFGRLVQRPQLKAVYATTPPLSVTVLPLPTQGRPADFSGAVGNFAVKALVERQAYQMGEPVELTLVIEGPGNLSKVERPKLRGLEKDFDFQENLEPGTLEGEALRFKQKLKPKAPGTWVIPPLGFSFFNPQTGAYQTAHTNLLTLSVAQGEKLRDDEVWGHLPEPGPVASSVGLLSTEPESQELPVWFWALGLVLLPLGYAVARLQARRPKPVALRVQAPWGPKDLEPLRELPPSEAFSLAQERLSALLAWKFGPQTHLDGDSLDPQTARNIKELQDWIEARLYGSAAELEGEQERLVRELSQLQAELTRPQGAG</sequence>
<protein>
    <recommendedName>
        <fullName evidence="4">Protein BatD</fullName>
    </recommendedName>
</protein>
<organism evidence="2 3">
    <name type="scientific">Candidatus Lambdaproteobacteria bacterium RIFOXYD2_FULL_56_26</name>
    <dbReference type="NCBI Taxonomy" id="1817773"/>
    <lineage>
        <taxon>Bacteria</taxon>
        <taxon>Pseudomonadati</taxon>
        <taxon>Pseudomonadota</taxon>
        <taxon>Candidatus Lambdaproteobacteria</taxon>
    </lineage>
</organism>
<evidence type="ECO:0000313" key="2">
    <source>
        <dbReference type="EMBL" id="OGH01865.1"/>
    </source>
</evidence>
<dbReference type="PANTHER" id="PTHR40940:SF2">
    <property type="entry name" value="BATD"/>
    <property type="match status" value="1"/>
</dbReference>
<dbReference type="Proteomes" id="UP000177583">
    <property type="component" value="Unassembled WGS sequence"/>
</dbReference>
<feature type="signal peptide" evidence="1">
    <location>
        <begin position="1"/>
        <end position="22"/>
    </location>
</feature>
<feature type="chain" id="PRO_5009524834" description="Protein BatD" evidence="1">
    <location>
        <begin position="23"/>
        <end position="568"/>
    </location>
</feature>
<evidence type="ECO:0000256" key="1">
    <source>
        <dbReference type="SAM" id="SignalP"/>
    </source>
</evidence>
<dbReference type="PANTHER" id="PTHR40940">
    <property type="entry name" value="PROTEIN BATD-RELATED"/>
    <property type="match status" value="1"/>
</dbReference>
<accession>A0A1F6GUM2</accession>
<name>A0A1F6GUM2_9PROT</name>
<dbReference type="EMBL" id="MFNF01000027">
    <property type="protein sequence ID" value="OGH01865.1"/>
    <property type="molecule type" value="Genomic_DNA"/>
</dbReference>
<reference evidence="2 3" key="1">
    <citation type="journal article" date="2016" name="Nat. Commun.">
        <title>Thousands of microbial genomes shed light on interconnected biogeochemical processes in an aquifer system.</title>
        <authorList>
            <person name="Anantharaman K."/>
            <person name="Brown C.T."/>
            <person name="Hug L.A."/>
            <person name="Sharon I."/>
            <person name="Castelle C.J."/>
            <person name="Probst A.J."/>
            <person name="Thomas B.C."/>
            <person name="Singh A."/>
            <person name="Wilkins M.J."/>
            <person name="Karaoz U."/>
            <person name="Brodie E.L."/>
            <person name="Williams K.H."/>
            <person name="Hubbard S.S."/>
            <person name="Banfield J.F."/>
        </authorList>
    </citation>
    <scope>NUCLEOTIDE SEQUENCE [LARGE SCALE GENOMIC DNA]</scope>
</reference>
<dbReference type="Pfam" id="PF13584">
    <property type="entry name" value="BatD"/>
    <property type="match status" value="2"/>
</dbReference>
<gene>
    <name evidence="2" type="ORF">A2557_04600</name>
</gene>
<proteinExistence type="predicted"/>